<organism evidence="1 2">
    <name type="scientific">Halobacillus naozhouensis</name>
    <dbReference type="NCBI Taxonomy" id="554880"/>
    <lineage>
        <taxon>Bacteria</taxon>
        <taxon>Bacillati</taxon>
        <taxon>Bacillota</taxon>
        <taxon>Bacilli</taxon>
        <taxon>Bacillales</taxon>
        <taxon>Bacillaceae</taxon>
        <taxon>Halobacillus</taxon>
    </lineage>
</organism>
<proteinExistence type="predicted"/>
<name>A0ABY8IYD0_9BACI</name>
<sequence length="180" mass="20732">MCIQSYVKPELDKDEAVHSIMQHRSGLVMKLFDHNRKKLKSIELVYLPFWCYGYRLVSNTLKDGIKGKVAIEPITNQSAILPVEYPTYPIETVLNTFEVTKEKDPSAAHQVIYWEAFYKEKKREKIDVEINSAWILYMPYWIGYLQSDEIDILAVDAVTGKVDLSIKDALLQHIAHASAI</sequence>
<dbReference type="Proteomes" id="UP001221597">
    <property type="component" value="Chromosome"/>
</dbReference>
<dbReference type="RefSeq" id="WP_283076213.1">
    <property type="nucleotide sequence ID" value="NZ_CP121671.1"/>
</dbReference>
<keyword evidence="2" id="KW-1185">Reference proteome</keyword>
<reference evidence="1 2" key="1">
    <citation type="submission" date="2023-04" db="EMBL/GenBank/DDBJ databases">
        <title>Genome sequence of Halobacillus naozhouensis KACC 21980.</title>
        <authorList>
            <person name="Kim S."/>
            <person name="Heo J."/>
            <person name="Kwon S.-W."/>
        </authorList>
    </citation>
    <scope>NUCLEOTIDE SEQUENCE [LARGE SCALE GENOMIC DNA]</scope>
    <source>
        <strain evidence="1 2">KCTC 13234</strain>
    </source>
</reference>
<evidence type="ECO:0000313" key="2">
    <source>
        <dbReference type="Proteomes" id="UP001221597"/>
    </source>
</evidence>
<evidence type="ECO:0000313" key="1">
    <source>
        <dbReference type="EMBL" id="WFT74213.1"/>
    </source>
</evidence>
<gene>
    <name evidence="1" type="ORF">P9989_17890</name>
</gene>
<accession>A0ABY8IYD0</accession>
<dbReference type="EMBL" id="CP121671">
    <property type="protein sequence ID" value="WFT74213.1"/>
    <property type="molecule type" value="Genomic_DNA"/>
</dbReference>
<protein>
    <submittedName>
        <fullName evidence="1">Uncharacterized protein</fullName>
    </submittedName>
</protein>